<evidence type="ECO:0000313" key="4">
    <source>
        <dbReference type="EMBL" id="CAG2187605.1"/>
    </source>
</evidence>
<name>A0A8S3PWP4_MYTED</name>
<dbReference type="PANTHER" id="PTHR24198:SF165">
    <property type="entry name" value="ANKYRIN REPEAT-CONTAINING PROTEIN-RELATED"/>
    <property type="match status" value="1"/>
</dbReference>
<keyword evidence="2 3" id="KW-0040">ANK repeat</keyword>
<dbReference type="AlphaFoldDB" id="A0A8S3PWP4"/>
<proteinExistence type="predicted"/>
<dbReference type="InterPro" id="IPR002110">
    <property type="entry name" value="Ankyrin_rpt"/>
</dbReference>
<dbReference type="Proteomes" id="UP000683360">
    <property type="component" value="Unassembled WGS sequence"/>
</dbReference>
<dbReference type="Pfam" id="PF12796">
    <property type="entry name" value="Ank_2"/>
    <property type="match status" value="1"/>
</dbReference>
<keyword evidence="5" id="KW-1185">Reference proteome</keyword>
<organism evidence="4 5">
    <name type="scientific">Mytilus edulis</name>
    <name type="common">Blue mussel</name>
    <dbReference type="NCBI Taxonomy" id="6550"/>
    <lineage>
        <taxon>Eukaryota</taxon>
        <taxon>Metazoa</taxon>
        <taxon>Spiralia</taxon>
        <taxon>Lophotrochozoa</taxon>
        <taxon>Mollusca</taxon>
        <taxon>Bivalvia</taxon>
        <taxon>Autobranchia</taxon>
        <taxon>Pteriomorphia</taxon>
        <taxon>Mytilida</taxon>
        <taxon>Mytiloidea</taxon>
        <taxon>Mytilidae</taxon>
        <taxon>Mytilinae</taxon>
        <taxon>Mytilus</taxon>
    </lineage>
</organism>
<sequence length="162" mass="18477">MTKLFRCFMVSEIEVNKRTKYGIYPLQVSILLNSVEMTKWVLQHDADVNIVDDLKNAPLTIALENEDVDMVQLLLDAKAKVNFINHIRSETDSKIQDKHLEDSLLTRVITGSANTKAVLVKMLLQAGADPNIAVKATTHRYYMLFVQETWKLCKISLKQVQT</sequence>
<dbReference type="OrthoDB" id="2316821at2759"/>
<feature type="repeat" description="ANK" evidence="3">
    <location>
        <begin position="54"/>
        <end position="86"/>
    </location>
</feature>
<accession>A0A8S3PWP4</accession>
<feature type="repeat" description="ANK" evidence="3">
    <location>
        <begin position="21"/>
        <end position="53"/>
    </location>
</feature>
<dbReference type="Gene3D" id="1.25.40.20">
    <property type="entry name" value="Ankyrin repeat-containing domain"/>
    <property type="match status" value="1"/>
</dbReference>
<dbReference type="SUPFAM" id="SSF48403">
    <property type="entry name" value="Ankyrin repeat"/>
    <property type="match status" value="1"/>
</dbReference>
<evidence type="ECO:0000256" key="3">
    <source>
        <dbReference type="PROSITE-ProRule" id="PRU00023"/>
    </source>
</evidence>
<dbReference type="InterPro" id="IPR036770">
    <property type="entry name" value="Ankyrin_rpt-contain_sf"/>
</dbReference>
<dbReference type="SMART" id="SM00248">
    <property type="entry name" value="ANK"/>
    <property type="match status" value="3"/>
</dbReference>
<protein>
    <submittedName>
        <fullName evidence="4">Uncharacterized protein</fullName>
    </submittedName>
</protein>
<dbReference type="PROSITE" id="PS50088">
    <property type="entry name" value="ANK_REPEAT"/>
    <property type="match status" value="2"/>
</dbReference>
<keyword evidence="1" id="KW-0677">Repeat</keyword>
<dbReference type="PANTHER" id="PTHR24198">
    <property type="entry name" value="ANKYRIN REPEAT AND PROTEIN KINASE DOMAIN-CONTAINING PROTEIN"/>
    <property type="match status" value="1"/>
</dbReference>
<gene>
    <name evidence="4" type="ORF">MEDL_3072</name>
</gene>
<dbReference type="EMBL" id="CAJPWZ010000175">
    <property type="protein sequence ID" value="CAG2187605.1"/>
    <property type="molecule type" value="Genomic_DNA"/>
</dbReference>
<evidence type="ECO:0000256" key="1">
    <source>
        <dbReference type="ARBA" id="ARBA00022737"/>
    </source>
</evidence>
<reference evidence="4" key="1">
    <citation type="submission" date="2021-03" db="EMBL/GenBank/DDBJ databases">
        <authorList>
            <person name="Bekaert M."/>
        </authorList>
    </citation>
    <scope>NUCLEOTIDE SEQUENCE</scope>
</reference>
<comment type="caution">
    <text evidence="4">The sequence shown here is derived from an EMBL/GenBank/DDBJ whole genome shotgun (WGS) entry which is preliminary data.</text>
</comment>
<evidence type="ECO:0000256" key="2">
    <source>
        <dbReference type="ARBA" id="ARBA00023043"/>
    </source>
</evidence>
<evidence type="ECO:0000313" key="5">
    <source>
        <dbReference type="Proteomes" id="UP000683360"/>
    </source>
</evidence>